<evidence type="ECO:0000256" key="1">
    <source>
        <dbReference type="ARBA" id="ARBA00005915"/>
    </source>
</evidence>
<evidence type="ECO:0000313" key="10">
    <source>
        <dbReference type="EMBL" id="AZR73328.1"/>
    </source>
</evidence>
<evidence type="ECO:0000256" key="3">
    <source>
        <dbReference type="ARBA" id="ARBA00022722"/>
    </source>
</evidence>
<evidence type="ECO:0000259" key="8">
    <source>
        <dbReference type="Pfam" id="PF02272"/>
    </source>
</evidence>
<dbReference type="RefSeq" id="WP_164730961.1">
    <property type="nucleotide sequence ID" value="NZ_CP016379.1"/>
</dbReference>
<evidence type="ECO:0000256" key="6">
    <source>
        <dbReference type="SAM" id="Coils"/>
    </source>
</evidence>
<evidence type="ECO:0000259" key="9">
    <source>
        <dbReference type="Pfam" id="PF17768"/>
    </source>
</evidence>
<evidence type="ECO:0000259" key="7">
    <source>
        <dbReference type="Pfam" id="PF01368"/>
    </source>
</evidence>
<dbReference type="NCBIfam" id="TIGR00644">
    <property type="entry name" value="recJ"/>
    <property type="match status" value="1"/>
</dbReference>
<dbReference type="SUPFAM" id="SSF64182">
    <property type="entry name" value="DHH phosphoesterases"/>
    <property type="match status" value="1"/>
</dbReference>
<feature type="domain" description="DHHA1" evidence="8">
    <location>
        <begin position="346"/>
        <end position="438"/>
    </location>
</feature>
<reference evidence="10 11" key="1">
    <citation type="submission" date="2016-07" db="EMBL/GenBank/DDBJ databases">
        <title>Genome and transcriptome analysis of iron-reducing fermentative bacteria Anoxybacter fermentans.</title>
        <authorList>
            <person name="Zeng X."/>
            <person name="Shao Z."/>
        </authorList>
    </citation>
    <scope>NUCLEOTIDE SEQUENCE [LARGE SCALE GENOMIC DNA]</scope>
    <source>
        <strain evidence="10 11">DY22613</strain>
    </source>
</reference>
<feature type="domain" description="RecJ OB" evidence="9">
    <location>
        <begin position="452"/>
        <end position="553"/>
    </location>
</feature>
<feature type="coiled-coil region" evidence="6">
    <location>
        <begin position="300"/>
        <end position="327"/>
    </location>
</feature>
<evidence type="ECO:0000256" key="5">
    <source>
        <dbReference type="ARBA" id="ARBA00022839"/>
    </source>
</evidence>
<keyword evidence="4" id="KW-0378">Hydrolase</keyword>
<organism evidence="10 11">
    <name type="scientific">Anoxybacter fermentans</name>
    <dbReference type="NCBI Taxonomy" id="1323375"/>
    <lineage>
        <taxon>Bacteria</taxon>
        <taxon>Bacillati</taxon>
        <taxon>Bacillota</taxon>
        <taxon>Clostridia</taxon>
        <taxon>Halanaerobiales</taxon>
        <taxon>Anoxybacter</taxon>
    </lineage>
</organism>
<keyword evidence="6" id="KW-0175">Coiled coil</keyword>
<dbReference type="Pfam" id="PF17768">
    <property type="entry name" value="RecJ_OB"/>
    <property type="match status" value="1"/>
</dbReference>
<dbReference type="PANTHER" id="PTHR30255">
    <property type="entry name" value="SINGLE-STRANDED-DNA-SPECIFIC EXONUCLEASE RECJ"/>
    <property type="match status" value="1"/>
</dbReference>
<dbReference type="GO" id="GO:0008409">
    <property type="term" value="F:5'-3' exonuclease activity"/>
    <property type="evidence" value="ECO:0007669"/>
    <property type="project" value="InterPro"/>
</dbReference>
<keyword evidence="3" id="KW-0540">Nuclease</keyword>
<feature type="domain" description="DDH" evidence="7">
    <location>
        <begin position="78"/>
        <end position="225"/>
    </location>
</feature>
<dbReference type="Proteomes" id="UP000267250">
    <property type="component" value="Chromosome"/>
</dbReference>
<dbReference type="InterPro" id="IPR003156">
    <property type="entry name" value="DHHA1_dom"/>
</dbReference>
<dbReference type="GO" id="GO:0003676">
    <property type="term" value="F:nucleic acid binding"/>
    <property type="evidence" value="ECO:0007669"/>
    <property type="project" value="InterPro"/>
</dbReference>
<dbReference type="InterPro" id="IPR001667">
    <property type="entry name" value="DDH_dom"/>
</dbReference>
<keyword evidence="5 10" id="KW-0269">Exonuclease</keyword>
<dbReference type="PANTHER" id="PTHR30255:SF2">
    <property type="entry name" value="SINGLE-STRANDED-DNA-SPECIFIC EXONUCLEASE RECJ"/>
    <property type="match status" value="1"/>
</dbReference>
<dbReference type="GO" id="GO:0006310">
    <property type="term" value="P:DNA recombination"/>
    <property type="evidence" value="ECO:0007669"/>
    <property type="project" value="InterPro"/>
</dbReference>
<gene>
    <name evidence="10" type="ORF">BBF96_07995</name>
</gene>
<evidence type="ECO:0000313" key="11">
    <source>
        <dbReference type="Proteomes" id="UP000267250"/>
    </source>
</evidence>
<dbReference type="Gene3D" id="3.10.310.30">
    <property type="match status" value="1"/>
</dbReference>
<comment type="similarity">
    <text evidence="1">Belongs to the RecJ family.</text>
</comment>
<evidence type="ECO:0000256" key="4">
    <source>
        <dbReference type="ARBA" id="ARBA00022801"/>
    </source>
</evidence>
<dbReference type="AlphaFoldDB" id="A0A3Q9HQI2"/>
<dbReference type="KEGG" id="aft:BBF96_07995"/>
<name>A0A3Q9HQI2_9FIRM</name>
<proteinExistence type="inferred from homology"/>
<accession>A0A3Q9HQI2</accession>
<dbReference type="EMBL" id="CP016379">
    <property type="protein sequence ID" value="AZR73328.1"/>
    <property type="molecule type" value="Genomic_DNA"/>
</dbReference>
<dbReference type="InterPro" id="IPR004610">
    <property type="entry name" value="RecJ"/>
</dbReference>
<dbReference type="InterPro" id="IPR041122">
    <property type="entry name" value="RecJ_OB"/>
</dbReference>
<dbReference type="InterPro" id="IPR051673">
    <property type="entry name" value="SSDNA_exonuclease_RecJ"/>
</dbReference>
<sequence>MEVKVLYHDNLEVPKWMLDELNGNQLLAQILLKRGINSPKKVREFLNPDQYNPTNPFDFPDMDKAVELILNAVKKKKKICVYGDYDVDGVTATAILVTLLKKLDANVSYHIPNRFTEGYGMNERIIKNMAGDVDLILTCDCGISNHNEVALAKKLGMTVIVTDHHHLPEELPAADVILSPKLLPEDHKAHNISGASMAYFLAKGVLTRLNKTAYAREFLDLVALSTIADVVPLKGENRYLLQRGIPALAKTNRPGLLELFNICGLNSSEISEEEIAYQIVPRINAAGRISSARIGVELLLATTRNKARTLARELDQINDRRKELCDKMLEEALALLGKDFHSQPIILYQPHWHQGIIGITAGRLCEKYHVPVLLMCLKEDGKTITGSARSIPGIHIYEALKTCEQFLDKFGGHAGAAGFSLTRDKLTGFEKAMEKVLARELEKSGGIREIEVDGRLPLSKISTKTYYDLRKLAPFGEENPVPIFLCNDAEVVYHRPTSDEKHLRLIVKHENTQYSAIWWWGGEAGVARKIDLVYSIGINRWQGREEIQLIVNHTINRKQITKAGLPEKPEKLTFEIEDWRNWYRLGKVLPDFKNAVYYYEGTEKLKFENLINRYQSVKADYLVLLSSPPGIRVLKELIYLIRPKIVVLAYSDFEIQSGNSFLTRLSGIIKHVIKNKNGKVNIYQISALTGEMENTVLVGLKYLEDRGFIELEFSNPDNLFIKKGKGQNKKGSTIKENKLKALLKESRAFRNYMLKSTPEKIKNLILNEC</sequence>
<dbReference type="Pfam" id="PF02272">
    <property type="entry name" value="DHHA1"/>
    <property type="match status" value="1"/>
</dbReference>
<dbReference type="Pfam" id="PF01368">
    <property type="entry name" value="DHH"/>
    <property type="match status" value="1"/>
</dbReference>
<keyword evidence="11" id="KW-1185">Reference proteome</keyword>
<evidence type="ECO:0000256" key="2">
    <source>
        <dbReference type="ARBA" id="ARBA00019841"/>
    </source>
</evidence>
<protein>
    <recommendedName>
        <fullName evidence="2">Single-stranded-DNA-specific exonuclease RecJ</fullName>
    </recommendedName>
</protein>
<dbReference type="Gene3D" id="3.90.1640.30">
    <property type="match status" value="1"/>
</dbReference>
<dbReference type="GO" id="GO:0006281">
    <property type="term" value="P:DNA repair"/>
    <property type="evidence" value="ECO:0007669"/>
    <property type="project" value="InterPro"/>
</dbReference>
<dbReference type="InterPro" id="IPR038763">
    <property type="entry name" value="DHH_sf"/>
</dbReference>